<protein>
    <recommendedName>
        <fullName evidence="7">Major facilitator superfamily (MFS) profile domain-containing protein</fullName>
    </recommendedName>
</protein>
<proteinExistence type="predicted"/>
<dbReference type="Pfam" id="PF07690">
    <property type="entry name" value="MFS_1"/>
    <property type="match status" value="1"/>
</dbReference>
<feature type="transmembrane region" description="Helical" evidence="6">
    <location>
        <begin position="447"/>
        <end position="468"/>
    </location>
</feature>
<comment type="caution">
    <text evidence="8">The sequence shown here is derived from an EMBL/GenBank/DDBJ whole genome shotgun (WGS) entry which is preliminary data.</text>
</comment>
<dbReference type="FunFam" id="1.20.1250.20:FF:000034">
    <property type="entry name" value="MFS general substrate transporter"/>
    <property type="match status" value="1"/>
</dbReference>
<evidence type="ECO:0000256" key="5">
    <source>
        <dbReference type="ARBA" id="ARBA00023136"/>
    </source>
</evidence>
<dbReference type="Proteomes" id="UP001310594">
    <property type="component" value="Unassembled WGS sequence"/>
</dbReference>
<evidence type="ECO:0000256" key="2">
    <source>
        <dbReference type="ARBA" id="ARBA00022448"/>
    </source>
</evidence>
<evidence type="ECO:0000256" key="4">
    <source>
        <dbReference type="ARBA" id="ARBA00022989"/>
    </source>
</evidence>
<keyword evidence="5 6" id="KW-0472">Membrane</keyword>
<dbReference type="AlphaFoldDB" id="A0AAN7W6E4"/>
<dbReference type="Gene3D" id="1.20.1250.20">
    <property type="entry name" value="MFS general substrate transporter like domains"/>
    <property type="match status" value="2"/>
</dbReference>
<evidence type="ECO:0000313" key="9">
    <source>
        <dbReference type="Proteomes" id="UP001310594"/>
    </source>
</evidence>
<dbReference type="FunFam" id="1.20.1250.20:FF:000068">
    <property type="entry name" value="MFS general substrate transporter"/>
    <property type="match status" value="1"/>
</dbReference>
<dbReference type="GO" id="GO:0022857">
    <property type="term" value="F:transmembrane transporter activity"/>
    <property type="evidence" value="ECO:0007669"/>
    <property type="project" value="InterPro"/>
</dbReference>
<dbReference type="EMBL" id="JAVRQU010000015">
    <property type="protein sequence ID" value="KAK5694766.1"/>
    <property type="molecule type" value="Genomic_DNA"/>
</dbReference>
<dbReference type="PANTHER" id="PTHR43791">
    <property type="entry name" value="PERMEASE-RELATED"/>
    <property type="match status" value="1"/>
</dbReference>
<dbReference type="InterPro" id="IPR011701">
    <property type="entry name" value="MFS"/>
</dbReference>
<evidence type="ECO:0000256" key="3">
    <source>
        <dbReference type="ARBA" id="ARBA00022692"/>
    </source>
</evidence>
<dbReference type="InterPro" id="IPR036259">
    <property type="entry name" value="MFS_trans_sf"/>
</dbReference>
<dbReference type="PROSITE" id="PS50850">
    <property type="entry name" value="MFS"/>
    <property type="match status" value="1"/>
</dbReference>
<keyword evidence="4 6" id="KW-1133">Transmembrane helix</keyword>
<keyword evidence="3 6" id="KW-0812">Transmembrane</keyword>
<feature type="transmembrane region" description="Helical" evidence="6">
    <location>
        <begin position="187"/>
        <end position="208"/>
    </location>
</feature>
<dbReference type="InterPro" id="IPR020846">
    <property type="entry name" value="MFS_dom"/>
</dbReference>
<feature type="transmembrane region" description="Helical" evidence="6">
    <location>
        <begin position="153"/>
        <end position="175"/>
    </location>
</feature>
<feature type="transmembrane region" description="Helical" evidence="6">
    <location>
        <begin position="99"/>
        <end position="120"/>
    </location>
</feature>
<dbReference type="PANTHER" id="PTHR43791:SF19">
    <property type="entry name" value="TRANSPORTER, PUTATIVE (AFU_ORTHOLOGUE AFUA_1G01812)-RELATED"/>
    <property type="match status" value="1"/>
</dbReference>
<feature type="transmembrane region" description="Helical" evidence="6">
    <location>
        <begin position="127"/>
        <end position="147"/>
    </location>
</feature>
<feature type="transmembrane region" description="Helical" evidence="6">
    <location>
        <begin position="379"/>
        <end position="402"/>
    </location>
</feature>
<feature type="transmembrane region" description="Helical" evidence="6">
    <location>
        <begin position="354"/>
        <end position="373"/>
    </location>
</feature>
<evidence type="ECO:0000313" key="8">
    <source>
        <dbReference type="EMBL" id="KAK5694766.1"/>
    </source>
</evidence>
<dbReference type="GO" id="GO:0016020">
    <property type="term" value="C:membrane"/>
    <property type="evidence" value="ECO:0007669"/>
    <property type="project" value="UniProtKB-SubCell"/>
</dbReference>
<accession>A0AAN7W6E4</accession>
<gene>
    <name evidence="8" type="ORF">LTR97_009356</name>
</gene>
<comment type="subcellular location">
    <subcellularLocation>
        <location evidence="1">Membrane</location>
        <topology evidence="1">Multi-pass membrane protein</topology>
    </subcellularLocation>
</comment>
<feature type="transmembrane region" description="Helical" evidence="6">
    <location>
        <begin position="327"/>
        <end position="347"/>
    </location>
</feature>
<name>A0AAN7W6E4_9PEZI</name>
<reference evidence="8" key="1">
    <citation type="submission" date="2023-08" db="EMBL/GenBank/DDBJ databases">
        <title>Black Yeasts Isolated from many extreme environments.</title>
        <authorList>
            <person name="Coleine C."/>
            <person name="Stajich J.E."/>
            <person name="Selbmann L."/>
        </authorList>
    </citation>
    <scope>NUCLEOTIDE SEQUENCE</scope>
    <source>
        <strain evidence="8">CCFEE 5810</strain>
    </source>
</reference>
<feature type="transmembrane region" description="Helical" evidence="6">
    <location>
        <begin position="60"/>
        <end position="79"/>
    </location>
</feature>
<dbReference type="SUPFAM" id="SSF103473">
    <property type="entry name" value="MFS general substrate transporter"/>
    <property type="match status" value="1"/>
</dbReference>
<feature type="transmembrane region" description="Helical" evidence="6">
    <location>
        <begin position="291"/>
        <end position="315"/>
    </location>
</feature>
<evidence type="ECO:0000259" key="7">
    <source>
        <dbReference type="PROSITE" id="PS50850"/>
    </source>
</evidence>
<feature type="domain" description="Major facilitator superfamily (MFS) profile" evidence="7">
    <location>
        <begin position="61"/>
        <end position="472"/>
    </location>
</feature>
<feature type="transmembrane region" description="Helical" evidence="6">
    <location>
        <begin position="414"/>
        <end position="435"/>
    </location>
</feature>
<organism evidence="8 9">
    <name type="scientific">Elasticomyces elasticus</name>
    <dbReference type="NCBI Taxonomy" id="574655"/>
    <lineage>
        <taxon>Eukaryota</taxon>
        <taxon>Fungi</taxon>
        <taxon>Dikarya</taxon>
        <taxon>Ascomycota</taxon>
        <taxon>Pezizomycotina</taxon>
        <taxon>Dothideomycetes</taxon>
        <taxon>Dothideomycetidae</taxon>
        <taxon>Mycosphaerellales</taxon>
        <taxon>Teratosphaeriaceae</taxon>
        <taxon>Elasticomyces</taxon>
    </lineage>
</organism>
<feature type="transmembrane region" description="Helical" evidence="6">
    <location>
        <begin position="220"/>
        <end position="243"/>
    </location>
</feature>
<sequence length="506" mass="55961">MAASDAEKAKSDTSFTQTAFEDDSKIANVLLSDEFDPDRGKSPEEKAAIEKKLMRKVDKWLIPWLCLLYLLSFLDRTNIGNARVAGIEADLGMEGHDYNNTLTIFFISYALAEPLTNVALKYLTPRIFFTAIIIAWGVVMTLMGLVTSYSGLLAARFFLGLAEAGLYPGANYYLSCWYKRSELGIRTATFFAMAALAGSFGGLLAAAISLMDGIGGRPGWAWIFILEGLVTTLVGFASWWMVFDWPETARFLSPEDRVRVQRRLARDGQTHTSETYDKRHITAALTDWKTYAYAILWAGNLCPLYSFSLFLPTIIRGLGYSGTTAQLLTVPPYAVAAVLTILVGWAADRTRQRGLFNIGCVAVAATGFVMLLASSNHNVQYAGTFLAAAGIYPTIPNSLSWAANNFEGVYKRGVVIGTIVGFGNLNGVVSSNIYLKSESPRYWTGHAVVLSWQLAFLMGGSIFLWVMLGRENKKRLNGERDYLIEGKSEDEIRFLGDIRPSFIYTR</sequence>
<evidence type="ECO:0000256" key="1">
    <source>
        <dbReference type="ARBA" id="ARBA00004141"/>
    </source>
</evidence>
<evidence type="ECO:0000256" key="6">
    <source>
        <dbReference type="SAM" id="Phobius"/>
    </source>
</evidence>
<keyword evidence="2" id="KW-0813">Transport</keyword>